<proteinExistence type="predicted"/>
<dbReference type="EMBL" id="JAVDQS010000005">
    <property type="protein sequence ID" value="MDR6405240.1"/>
    <property type="molecule type" value="Genomic_DNA"/>
</dbReference>
<gene>
    <name evidence="2" type="ORF">J2781_002169</name>
</gene>
<keyword evidence="3" id="KW-1185">Reference proteome</keyword>
<sequence length="36" mass="4234">MDDEVLITSQSFFFVINIILYSLFFASLRKYNLNNG</sequence>
<keyword evidence="1" id="KW-1133">Transmembrane helix</keyword>
<reference evidence="2 3" key="1">
    <citation type="submission" date="2023-07" db="EMBL/GenBank/DDBJ databases">
        <title>Sorghum-associated microbial communities from plants grown in Nebraska, USA.</title>
        <authorList>
            <person name="Schachtman D."/>
        </authorList>
    </citation>
    <scope>NUCLEOTIDE SEQUENCE [LARGE SCALE GENOMIC DNA]</scope>
    <source>
        <strain evidence="2 3">DS1709</strain>
    </source>
</reference>
<keyword evidence="1" id="KW-0812">Transmembrane</keyword>
<accession>A0ABU1LFA4</accession>
<name>A0ABU1LFA4_9FLAO</name>
<organism evidence="2 3">
    <name type="scientific">Chryseobacterium geocarposphaerae</name>
    <dbReference type="NCBI Taxonomy" id="1416776"/>
    <lineage>
        <taxon>Bacteria</taxon>
        <taxon>Pseudomonadati</taxon>
        <taxon>Bacteroidota</taxon>
        <taxon>Flavobacteriia</taxon>
        <taxon>Flavobacteriales</taxon>
        <taxon>Weeksellaceae</taxon>
        <taxon>Chryseobacterium group</taxon>
        <taxon>Chryseobacterium</taxon>
    </lineage>
</organism>
<protein>
    <submittedName>
        <fullName evidence="2">Uncharacterized protein</fullName>
    </submittedName>
</protein>
<feature type="transmembrane region" description="Helical" evidence="1">
    <location>
        <begin position="6"/>
        <end position="28"/>
    </location>
</feature>
<evidence type="ECO:0000256" key="1">
    <source>
        <dbReference type="SAM" id="Phobius"/>
    </source>
</evidence>
<evidence type="ECO:0000313" key="2">
    <source>
        <dbReference type="EMBL" id="MDR6405240.1"/>
    </source>
</evidence>
<keyword evidence="1" id="KW-0472">Membrane</keyword>
<dbReference type="Proteomes" id="UP001184853">
    <property type="component" value="Unassembled WGS sequence"/>
</dbReference>
<comment type="caution">
    <text evidence="2">The sequence shown here is derived from an EMBL/GenBank/DDBJ whole genome shotgun (WGS) entry which is preliminary data.</text>
</comment>
<evidence type="ECO:0000313" key="3">
    <source>
        <dbReference type="Proteomes" id="UP001184853"/>
    </source>
</evidence>